<reference evidence="1 2" key="1">
    <citation type="submission" date="2019-03" db="EMBL/GenBank/DDBJ databases">
        <title>First draft genome of Liparis tanakae, snailfish: a comprehensive survey of snailfish specific genes.</title>
        <authorList>
            <person name="Kim W."/>
            <person name="Song I."/>
            <person name="Jeong J.-H."/>
            <person name="Kim D."/>
            <person name="Kim S."/>
            <person name="Ryu S."/>
            <person name="Song J.Y."/>
            <person name="Lee S.K."/>
        </authorList>
    </citation>
    <scope>NUCLEOTIDE SEQUENCE [LARGE SCALE GENOMIC DNA]</scope>
    <source>
        <tissue evidence="1">Muscle</tissue>
    </source>
</reference>
<evidence type="ECO:0000313" key="1">
    <source>
        <dbReference type="EMBL" id="TNN72447.1"/>
    </source>
</evidence>
<dbReference type="Proteomes" id="UP000314294">
    <property type="component" value="Unassembled WGS sequence"/>
</dbReference>
<name>A0A4Z2I387_9TELE</name>
<keyword evidence="2" id="KW-1185">Reference proteome</keyword>
<dbReference type="EMBL" id="SRLO01000137">
    <property type="protein sequence ID" value="TNN72447.1"/>
    <property type="molecule type" value="Genomic_DNA"/>
</dbReference>
<protein>
    <submittedName>
        <fullName evidence="1">Uncharacterized protein</fullName>
    </submittedName>
</protein>
<dbReference type="AlphaFoldDB" id="A0A4Z2I387"/>
<organism evidence="1 2">
    <name type="scientific">Liparis tanakae</name>
    <name type="common">Tanaka's snailfish</name>
    <dbReference type="NCBI Taxonomy" id="230148"/>
    <lineage>
        <taxon>Eukaryota</taxon>
        <taxon>Metazoa</taxon>
        <taxon>Chordata</taxon>
        <taxon>Craniata</taxon>
        <taxon>Vertebrata</taxon>
        <taxon>Euteleostomi</taxon>
        <taxon>Actinopterygii</taxon>
        <taxon>Neopterygii</taxon>
        <taxon>Teleostei</taxon>
        <taxon>Neoteleostei</taxon>
        <taxon>Acanthomorphata</taxon>
        <taxon>Eupercaria</taxon>
        <taxon>Perciformes</taxon>
        <taxon>Cottioidei</taxon>
        <taxon>Cottales</taxon>
        <taxon>Liparidae</taxon>
        <taxon>Liparis</taxon>
    </lineage>
</organism>
<accession>A0A4Z2I387</accession>
<sequence length="82" mass="8621">MAGLLMTVASQTSLLGVGGSGGGPGYSSTLRVDFLSQTFQNKSKLRLKSLLADTLFNTQEGQCFSLTSRKANSGRCFGGIRV</sequence>
<proteinExistence type="predicted"/>
<evidence type="ECO:0000313" key="2">
    <source>
        <dbReference type="Proteomes" id="UP000314294"/>
    </source>
</evidence>
<gene>
    <name evidence="1" type="ORF">EYF80_017373</name>
</gene>
<comment type="caution">
    <text evidence="1">The sequence shown here is derived from an EMBL/GenBank/DDBJ whole genome shotgun (WGS) entry which is preliminary data.</text>
</comment>